<dbReference type="PANTHER" id="PTHR47893">
    <property type="entry name" value="REGULATORY PROTEIN PCHR"/>
    <property type="match status" value="1"/>
</dbReference>
<dbReference type="InterPro" id="IPR009057">
    <property type="entry name" value="Homeodomain-like_sf"/>
</dbReference>
<dbReference type="InterPro" id="IPR053142">
    <property type="entry name" value="PchR_regulatory_protein"/>
</dbReference>
<dbReference type="Proteomes" id="UP000303847">
    <property type="component" value="Chromosome"/>
</dbReference>
<keyword evidence="2" id="KW-0238">DNA-binding</keyword>
<accession>A0A2U1UGZ1</accession>
<name>A0A2U1UGZ1_9GAMM</name>
<dbReference type="PROSITE" id="PS01124">
    <property type="entry name" value="HTH_ARAC_FAMILY_2"/>
    <property type="match status" value="1"/>
</dbReference>
<evidence type="ECO:0000313" key="8">
    <source>
        <dbReference type="Proteomes" id="UP000303847"/>
    </source>
</evidence>
<dbReference type="SUPFAM" id="SSF46689">
    <property type="entry name" value="Homeodomain-like"/>
    <property type="match status" value="2"/>
</dbReference>
<dbReference type="PROSITE" id="PS00041">
    <property type="entry name" value="HTH_ARAC_FAMILY_1"/>
    <property type="match status" value="1"/>
</dbReference>
<protein>
    <submittedName>
        <fullName evidence="5">AraC family transcriptional regulator</fullName>
    </submittedName>
</protein>
<dbReference type="EMBL" id="CP034036">
    <property type="protein sequence ID" value="QCR03180.1"/>
    <property type="molecule type" value="Genomic_DNA"/>
</dbReference>
<evidence type="ECO:0000313" key="5">
    <source>
        <dbReference type="EMBL" id="PWC20931.1"/>
    </source>
</evidence>
<dbReference type="InterPro" id="IPR018062">
    <property type="entry name" value="HTH_AraC-typ_CS"/>
</dbReference>
<dbReference type="GO" id="GO:0043565">
    <property type="term" value="F:sequence-specific DNA binding"/>
    <property type="evidence" value="ECO:0007669"/>
    <property type="project" value="InterPro"/>
</dbReference>
<sequence>MVNSVSSALVKRRFSIEDFFDFGERYGIRYHFPTLARSGDGDKEKRIVVQGNVEELVLSSGICLTNSDVRVLQPYESTSLQCSPMYTLVVLEGCVAIRLNGREFVVRSGMALSTRLGEHLVMNASHPADRHLKTLTLGINPANFQPQPMMSSLLHEWTHSQTCAFMWQVPGYLLSGLQQALENGAAGLPRQLMLEGIMLQLLGYGLSAEPRGRENGYLSAPGERCRLENVRQLLQRQPENAYTLHELAQAAAMSSSSLRSKFRQTYGHSVFDYLRDCRLALARRYLEQGYSVQQAAWMSGYQHATNFATAFRRRYGIAPSAVRTLP</sequence>
<dbReference type="RefSeq" id="WP_009111241.1">
    <property type="nucleotide sequence ID" value="NZ_CP034036.1"/>
</dbReference>
<evidence type="ECO:0000256" key="2">
    <source>
        <dbReference type="ARBA" id="ARBA00023125"/>
    </source>
</evidence>
<evidence type="ECO:0000256" key="1">
    <source>
        <dbReference type="ARBA" id="ARBA00023015"/>
    </source>
</evidence>
<dbReference type="InterPro" id="IPR018060">
    <property type="entry name" value="HTH_AraC"/>
</dbReference>
<dbReference type="EMBL" id="QDKK01000043">
    <property type="protein sequence ID" value="PWC20931.1"/>
    <property type="molecule type" value="Genomic_DNA"/>
</dbReference>
<dbReference type="Pfam" id="PF12833">
    <property type="entry name" value="HTH_18"/>
    <property type="match status" value="1"/>
</dbReference>
<evidence type="ECO:0000259" key="4">
    <source>
        <dbReference type="PROSITE" id="PS01124"/>
    </source>
</evidence>
<dbReference type="AlphaFoldDB" id="A0A2U1UGZ1"/>
<evidence type="ECO:0000256" key="3">
    <source>
        <dbReference type="ARBA" id="ARBA00023163"/>
    </source>
</evidence>
<dbReference type="OrthoDB" id="6670788at2"/>
<dbReference type="SMART" id="SM00342">
    <property type="entry name" value="HTH_ARAC"/>
    <property type="match status" value="1"/>
</dbReference>
<reference evidence="5 7" key="1">
    <citation type="submission" date="2018-04" db="EMBL/GenBank/DDBJ databases">
        <title>Brenneria corticis sp.nov.</title>
        <authorList>
            <person name="Li Y."/>
        </authorList>
    </citation>
    <scope>NUCLEOTIDE SEQUENCE [LARGE SCALE GENOMIC DNA]</scope>
    <source>
        <strain evidence="5 7">LMG 2694</strain>
    </source>
</reference>
<dbReference type="GO" id="GO:0003700">
    <property type="term" value="F:DNA-binding transcription factor activity"/>
    <property type="evidence" value="ECO:0007669"/>
    <property type="project" value="InterPro"/>
</dbReference>
<dbReference type="Proteomes" id="UP000295985">
    <property type="component" value="Unassembled WGS sequence"/>
</dbReference>
<organism evidence="5 7">
    <name type="scientific">Brenneria nigrifluens DSM 30175 = ATCC 13028</name>
    <dbReference type="NCBI Taxonomy" id="1121120"/>
    <lineage>
        <taxon>Bacteria</taxon>
        <taxon>Pseudomonadati</taxon>
        <taxon>Pseudomonadota</taxon>
        <taxon>Gammaproteobacteria</taxon>
        <taxon>Enterobacterales</taxon>
        <taxon>Pectobacteriaceae</taxon>
        <taxon>Brenneria</taxon>
    </lineage>
</organism>
<evidence type="ECO:0000313" key="7">
    <source>
        <dbReference type="Proteomes" id="UP000295985"/>
    </source>
</evidence>
<gene>
    <name evidence="5" type="ORF">DDT54_20195</name>
    <name evidence="6" type="ORF">EH206_02480</name>
</gene>
<reference evidence="6 8" key="2">
    <citation type="submission" date="2018-11" db="EMBL/GenBank/DDBJ databases">
        <title>Genome sequences of Brenneria nigrifluens and Brenneria rubrifaciens.</title>
        <authorList>
            <person name="Poret-Peterson A.T."/>
            <person name="McClean A.E."/>
            <person name="Kluepfel D.A."/>
        </authorList>
    </citation>
    <scope>NUCLEOTIDE SEQUENCE [LARGE SCALE GENOMIC DNA]</scope>
    <source>
        <strain evidence="6 8">ATCC 13028</strain>
    </source>
</reference>
<evidence type="ECO:0000313" key="6">
    <source>
        <dbReference type="EMBL" id="QCR03180.1"/>
    </source>
</evidence>
<dbReference type="Gene3D" id="1.10.10.60">
    <property type="entry name" value="Homeodomain-like"/>
    <property type="match status" value="1"/>
</dbReference>
<keyword evidence="3" id="KW-0804">Transcription</keyword>
<keyword evidence="8" id="KW-1185">Reference proteome</keyword>
<dbReference type="PANTHER" id="PTHR47893:SF1">
    <property type="entry name" value="REGULATORY PROTEIN PCHR"/>
    <property type="match status" value="1"/>
</dbReference>
<keyword evidence="1" id="KW-0805">Transcription regulation</keyword>
<feature type="domain" description="HTH araC/xylS-type" evidence="4">
    <location>
        <begin position="228"/>
        <end position="325"/>
    </location>
</feature>
<proteinExistence type="predicted"/>